<dbReference type="Gene3D" id="3.40.50.2300">
    <property type="match status" value="2"/>
</dbReference>
<dbReference type="Proteomes" id="UP000190229">
    <property type="component" value="Unassembled WGS sequence"/>
</dbReference>
<keyword evidence="2" id="KW-0813">Transport</keyword>
<keyword evidence="4" id="KW-0029">Amino-acid transport</keyword>
<evidence type="ECO:0000313" key="6">
    <source>
        <dbReference type="EMBL" id="OAG93164.1"/>
    </source>
</evidence>
<reference evidence="7 9" key="2">
    <citation type="submission" date="2017-02" db="EMBL/GenBank/DDBJ databases">
        <title>Draft genome of Acidibacillus ferrooxidans Huett2.</title>
        <authorList>
            <person name="Schopf S."/>
        </authorList>
    </citation>
    <scope>NUCLEOTIDE SEQUENCE [LARGE SCALE GENOMIC DNA]</scope>
    <source>
        <strain evidence="7 9">Huett2</strain>
    </source>
</reference>
<evidence type="ECO:0000256" key="3">
    <source>
        <dbReference type="ARBA" id="ARBA00022729"/>
    </source>
</evidence>
<dbReference type="SUPFAM" id="SSF53822">
    <property type="entry name" value="Periplasmic binding protein-like I"/>
    <property type="match status" value="1"/>
</dbReference>
<dbReference type="AlphaFoldDB" id="A0A162T2H6"/>
<evidence type="ECO:0000313" key="8">
    <source>
        <dbReference type="Proteomes" id="UP000077421"/>
    </source>
</evidence>
<evidence type="ECO:0000313" key="9">
    <source>
        <dbReference type="Proteomes" id="UP000190229"/>
    </source>
</evidence>
<dbReference type="STRING" id="1765683.B2M26_02730"/>
<gene>
    <name evidence="6" type="ORF">AYW79_12110</name>
    <name evidence="7" type="ORF">B2M26_02730</name>
</gene>
<dbReference type="OrthoDB" id="9783240at2"/>
<accession>A0A162T2H6</accession>
<keyword evidence="9" id="KW-1185">Reference proteome</keyword>
<dbReference type="Proteomes" id="UP000077421">
    <property type="component" value="Unassembled WGS sequence"/>
</dbReference>
<dbReference type="RefSeq" id="WP_067566353.1">
    <property type="nucleotide sequence ID" value="NZ_LSUQ01000048.1"/>
</dbReference>
<evidence type="ECO:0000256" key="4">
    <source>
        <dbReference type="ARBA" id="ARBA00022970"/>
    </source>
</evidence>
<dbReference type="Pfam" id="PF13458">
    <property type="entry name" value="Peripla_BP_6"/>
    <property type="match status" value="1"/>
</dbReference>
<proteinExistence type="inferred from homology"/>
<reference evidence="6 8" key="1">
    <citation type="submission" date="2016-02" db="EMBL/GenBank/DDBJ databases">
        <title>Draft genome sequence of Acidibacillus ferrooxidans SLC66.</title>
        <authorList>
            <person name="Oliveira G."/>
            <person name="Nancucheo I."/>
            <person name="Dall'Agnol H."/>
            <person name="Johnson B."/>
            <person name="Oliveira R."/>
            <person name="Nunes G.L."/>
            <person name="Tzotzos G."/>
            <person name="Orellana S.C."/>
            <person name="Salim A.C."/>
            <person name="Araujo F.M."/>
        </authorList>
    </citation>
    <scope>NUCLEOTIDE SEQUENCE [LARGE SCALE GENOMIC DNA]</scope>
    <source>
        <strain evidence="6 8">SLC66</strain>
    </source>
</reference>
<dbReference type="EMBL" id="LSUQ01000048">
    <property type="protein sequence ID" value="OAG93164.1"/>
    <property type="molecule type" value="Genomic_DNA"/>
</dbReference>
<organism evidence="6 8">
    <name type="scientific">Ferroacidibacillus organovorans</name>
    <dbReference type="NCBI Taxonomy" id="1765683"/>
    <lineage>
        <taxon>Bacteria</taxon>
        <taxon>Bacillati</taxon>
        <taxon>Bacillota</taxon>
        <taxon>Bacilli</taxon>
        <taxon>Bacillales</taxon>
        <taxon>Alicyclobacillaceae</taxon>
        <taxon>Ferroacidibacillus</taxon>
    </lineage>
</organism>
<dbReference type="InterPro" id="IPR028081">
    <property type="entry name" value="Leu-bd"/>
</dbReference>
<name>A0A162T2H6_9BACL</name>
<evidence type="ECO:0000259" key="5">
    <source>
        <dbReference type="Pfam" id="PF13458"/>
    </source>
</evidence>
<feature type="domain" description="Leucine-binding protein" evidence="5">
    <location>
        <begin position="82"/>
        <end position="421"/>
    </location>
</feature>
<sequence>MQNIRVLAYNATNERVEFKEKWGGQLVKKTLKRSVTALTGLAMAVWSVGGSAAFATTTTKPHAAHHSMKRASYSQGASQTQIVLGTSGPLTGPIAAYGAIAEGENAYFNYVNATGGIHHRKIKLIMLDDQYQPDKAVANARALVSDGIFAAVGTLGTATNQASDPFLLRANIPVTSVATGSSALTVPVVPLRFGLEPTYTLEGHVMTRWAIMHNHIKTIGVFYQNDDFGKEGLNAIIQEAARYHVKVVAKVAYNATDTDFSTYALNMKRAHPQAVFEIGVPEPTAMFEIGMMQLGFHPQQYVTYVSGDPIMFKLAGKAFNGAYTDGWLPLLNSQKTATFRAWFKKTYPNTPPTLLALSGWVDAQVVAHGLAMCGNTLTTTNFIKQMNSIKNWMGADTSSPVTYTPANHFGIDAMYMLQANGKTQQLVPKSGLIFYHQVGSSLN</sequence>
<dbReference type="PANTHER" id="PTHR47235">
    <property type="entry name" value="BLR6548 PROTEIN"/>
    <property type="match status" value="1"/>
</dbReference>
<evidence type="ECO:0000313" key="7">
    <source>
        <dbReference type="EMBL" id="OPG17260.1"/>
    </source>
</evidence>
<dbReference type="InterPro" id="IPR000709">
    <property type="entry name" value="Leu_Ile_Val-bd"/>
</dbReference>
<keyword evidence="3" id="KW-0732">Signal</keyword>
<evidence type="ECO:0000256" key="1">
    <source>
        <dbReference type="ARBA" id="ARBA00010062"/>
    </source>
</evidence>
<dbReference type="InterPro" id="IPR028082">
    <property type="entry name" value="Peripla_BP_I"/>
</dbReference>
<comment type="similarity">
    <text evidence="1">Belongs to the leucine-binding protein family.</text>
</comment>
<dbReference type="GO" id="GO:0006865">
    <property type="term" value="P:amino acid transport"/>
    <property type="evidence" value="ECO:0007669"/>
    <property type="project" value="UniProtKB-KW"/>
</dbReference>
<dbReference type="CDD" id="cd06343">
    <property type="entry name" value="PBP1_ABC_ligand_binding-like"/>
    <property type="match status" value="1"/>
</dbReference>
<protein>
    <recommendedName>
        <fullName evidence="5">Leucine-binding protein domain-containing protein</fullName>
    </recommendedName>
</protein>
<evidence type="ECO:0000256" key="2">
    <source>
        <dbReference type="ARBA" id="ARBA00022448"/>
    </source>
</evidence>
<dbReference type="EMBL" id="MWPS01000005">
    <property type="protein sequence ID" value="OPG17260.1"/>
    <property type="molecule type" value="Genomic_DNA"/>
</dbReference>
<comment type="caution">
    <text evidence="6">The sequence shown here is derived from an EMBL/GenBank/DDBJ whole genome shotgun (WGS) entry which is preliminary data.</text>
</comment>
<dbReference type="PANTHER" id="PTHR47235:SF1">
    <property type="entry name" value="BLR6548 PROTEIN"/>
    <property type="match status" value="1"/>
</dbReference>
<dbReference type="PRINTS" id="PR00337">
    <property type="entry name" value="LEUILEVALBP"/>
</dbReference>